<dbReference type="InterPro" id="IPR001708">
    <property type="entry name" value="YidC/ALB3/OXA1/COX18"/>
</dbReference>
<dbReference type="EMBL" id="RBWE01000001">
    <property type="protein sequence ID" value="RKO65514.1"/>
    <property type="molecule type" value="Genomic_DNA"/>
</dbReference>
<comment type="similarity">
    <text evidence="9">Belongs to the OXA1/ALB3/YidC family.</text>
</comment>
<evidence type="ECO:0000256" key="3">
    <source>
        <dbReference type="ARBA" id="ARBA00022475"/>
    </source>
</evidence>
<evidence type="ECO:0000256" key="5">
    <source>
        <dbReference type="ARBA" id="ARBA00022927"/>
    </source>
</evidence>
<organism evidence="12 13">
    <name type="scientific">Desulfofundulus salinus</name>
    <dbReference type="NCBI Taxonomy" id="2419843"/>
    <lineage>
        <taxon>Bacteria</taxon>
        <taxon>Bacillati</taxon>
        <taxon>Bacillota</taxon>
        <taxon>Clostridia</taxon>
        <taxon>Eubacteriales</taxon>
        <taxon>Peptococcaceae</taxon>
        <taxon>Desulfofundulus</taxon>
    </lineage>
</organism>
<feature type="transmembrane region" description="Helical" evidence="10">
    <location>
        <begin position="36"/>
        <end position="57"/>
    </location>
</feature>
<keyword evidence="7 10" id="KW-0472">Membrane</keyword>
<keyword evidence="3" id="KW-1003">Cell membrane</keyword>
<dbReference type="InterPro" id="IPR047196">
    <property type="entry name" value="YidC_ALB_C"/>
</dbReference>
<evidence type="ECO:0000256" key="10">
    <source>
        <dbReference type="SAM" id="Phobius"/>
    </source>
</evidence>
<dbReference type="Proteomes" id="UP000271256">
    <property type="component" value="Unassembled WGS sequence"/>
</dbReference>
<reference evidence="12 13" key="1">
    <citation type="submission" date="2018-10" db="EMBL/GenBank/DDBJ databases">
        <authorList>
            <person name="Grouzdev D.S."/>
            <person name="Krutkina M.S."/>
            <person name="Tourova T.P."/>
            <person name="Nazina T.N."/>
        </authorList>
    </citation>
    <scope>NUCLEOTIDE SEQUENCE [LARGE SCALE GENOMIC DNA]</scope>
    <source>
        <strain evidence="12 13">435</strain>
    </source>
</reference>
<accession>A0A494WYA3</accession>
<keyword evidence="6 10" id="KW-1133">Transmembrane helix</keyword>
<dbReference type="Pfam" id="PF02096">
    <property type="entry name" value="60KD_IMP"/>
    <property type="match status" value="1"/>
</dbReference>
<comment type="caution">
    <text evidence="12">The sequence shown here is derived from an EMBL/GenBank/DDBJ whole genome shotgun (WGS) entry which is preliminary data.</text>
</comment>
<dbReference type="PANTHER" id="PTHR12428">
    <property type="entry name" value="OXA1"/>
    <property type="match status" value="1"/>
</dbReference>
<dbReference type="PRINTS" id="PR01900">
    <property type="entry name" value="YIDCPROTEIN"/>
</dbReference>
<dbReference type="PANTHER" id="PTHR12428:SF65">
    <property type="entry name" value="CYTOCHROME C OXIDASE ASSEMBLY PROTEIN COX18, MITOCHONDRIAL"/>
    <property type="match status" value="1"/>
</dbReference>
<dbReference type="OrthoDB" id="9780552at2"/>
<dbReference type="GO" id="GO:0005886">
    <property type="term" value="C:plasma membrane"/>
    <property type="evidence" value="ECO:0007669"/>
    <property type="project" value="UniProtKB-SubCell"/>
</dbReference>
<feature type="transmembrane region" description="Helical" evidence="10">
    <location>
        <begin position="151"/>
        <end position="169"/>
    </location>
</feature>
<dbReference type="NCBIfam" id="TIGR03592">
    <property type="entry name" value="yidC_oxa1_cterm"/>
    <property type="match status" value="1"/>
</dbReference>
<evidence type="ECO:0000256" key="2">
    <source>
        <dbReference type="ARBA" id="ARBA00022448"/>
    </source>
</evidence>
<protein>
    <submittedName>
        <fullName evidence="12">Protein translocase component YidC</fullName>
    </submittedName>
</protein>
<evidence type="ECO:0000256" key="8">
    <source>
        <dbReference type="ARBA" id="ARBA00023186"/>
    </source>
</evidence>
<keyword evidence="4 9" id="KW-0812">Transmembrane</keyword>
<dbReference type="GO" id="GO:0051205">
    <property type="term" value="P:protein insertion into membrane"/>
    <property type="evidence" value="ECO:0007669"/>
    <property type="project" value="TreeGrafter"/>
</dbReference>
<dbReference type="InterPro" id="IPR028055">
    <property type="entry name" value="YidC/Oxa/ALB_C"/>
</dbReference>
<gene>
    <name evidence="12" type="ORF">D7024_00055</name>
</gene>
<evidence type="ECO:0000313" key="13">
    <source>
        <dbReference type="Proteomes" id="UP000271256"/>
    </source>
</evidence>
<evidence type="ECO:0000256" key="9">
    <source>
        <dbReference type="RuleBase" id="RU003945"/>
    </source>
</evidence>
<evidence type="ECO:0000256" key="6">
    <source>
        <dbReference type="ARBA" id="ARBA00022989"/>
    </source>
</evidence>
<dbReference type="AlphaFoldDB" id="A0A494WYA3"/>
<evidence type="ECO:0000256" key="7">
    <source>
        <dbReference type="ARBA" id="ARBA00023136"/>
    </source>
</evidence>
<feature type="domain" description="Membrane insertase YidC/Oxa/ALB C-terminal" evidence="11">
    <location>
        <begin position="39"/>
        <end position="220"/>
    </location>
</feature>
<keyword evidence="5" id="KW-0653">Protein transport</keyword>
<keyword evidence="2" id="KW-0813">Transport</keyword>
<dbReference type="GO" id="GO:0015031">
    <property type="term" value="P:protein transport"/>
    <property type="evidence" value="ECO:0007669"/>
    <property type="project" value="UniProtKB-KW"/>
</dbReference>
<evidence type="ECO:0000256" key="4">
    <source>
        <dbReference type="ARBA" id="ARBA00022692"/>
    </source>
</evidence>
<feature type="transmembrane region" description="Helical" evidence="10">
    <location>
        <begin position="109"/>
        <end position="131"/>
    </location>
</feature>
<dbReference type="GO" id="GO:0032977">
    <property type="term" value="F:membrane insertase activity"/>
    <property type="evidence" value="ECO:0007669"/>
    <property type="project" value="InterPro"/>
</dbReference>
<feature type="transmembrane region" description="Helical" evidence="10">
    <location>
        <begin position="181"/>
        <end position="206"/>
    </location>
</feature>
<dbReference type="PRINTS" id="PR00701">
    <property type="entry name" value="60KDINNERMP"/>
</dbReference>
<sequence length="239" mass="27242">MIRLNKQGGDGLFQALVDGMTALLNWLYHLTELAHMANYGLAIILLTILIKIALYPLSVKQMRSMVIMQQLAPKVKEIQERYRNKDPQKMQQKIMELYREHNVNPMAGCLPLLIQMPILIALYRALLHFNYADPAHARFLWVKNLSQVGDPYFILPLLAGLTTYVQSRMTTNMTDPTQRTMLIVMPIFIAWISATVPAGLALYWVIFNAVGIVQQYFVNRHTQGLKEALNTGGGSRENR</sequence>
<proteinExistence type="inferred from homology"/>
<dbReference type="CDD" id="cd20070">
    <property type="entry name" value="5TM_YidC_Alb3"/>
    <property type="match status" value="1"/>
</dbReference>
<name>A0A494WYA3_9FIRM</name>
<keyword evidence="13" id="KW-1185">Reference proteome</keyword>
<comment type="subcellular location">
    <subcellularLocation>
        <location evidence="1">Cell membrane</location>
        <topology evidence="1">Multi-pass membrane protein</topology>
    </subcellularLocation>
    <subcellularLocation>
        <location evidence="9">Membrane</location>
        <topology evidence="9">Multi-pass membrane protein</topology>
    </subcellularLocation>
</comment>
<evidence type="ECO:0000256" key="1">
    <source>
        <dbReference type="ARBA" id="ARBA00004651"/>
    </source>
</evidence>
<evidence type="ECO:0000313" key="12">
    <source>
        <dbReference type="EMBL" id="RKO65514.1"/>
    </source>
</evidence>
<keyword evidence="8" id="KW-0143">Chaperone</keyword>
<evidence type="ECO:0000259" key="11">
    <source>
        <dbReference type="Pfam" id="PF02096"/>
    </source>
</evidence>